<feature type="binding site" evidence="5">
    <location>
        <position position="139"/>
    </location>
    <ligand>
        <name>AMP</name>
        <dbReference type="ChEBI" id="CHEBI:456215"/>
    </ligand>
</feature>
<feature type="binding site" evidence="5">
    <location>
        <position position="31"/>
    </location>
    <ligand>
        <name>AMP</name>
        <dbReference type="ChEBI" id="CHEBI:456215"/>
    </ligand>
</feature>
<comment type="domain">
    <text evidence="5">Consists of three domains, a large central CORE domain and two small peripheral domains, NMPbind and LID, which undergo movements during catalysis. The LID domain closes over the site of phosphoryl transfer upon ATP binding. Assembling and dissambling the active center during each catalytic cycle provides an effective means to prevent ATP hydrolysis.</text>
</comment>
<feature type="region of interest" description="Disordered" evidence="8">
    <location>
        <begin position="198"/>
        <end position="292"/>
    </location>
</feature>
<evidence type="ECO:0000256" key="2">
    <source>
        <dbReference type="ARBA" id="ARBA00022727"/>
    </source>
</evidence>
<evidence type="ECO:0000256" key="1">
    <source>
        <dbReference type="ARBA" id="ARBA00022679"/>
    </source>
</evidence>
<feature type="compositionally biased region" description="Basic residues" evidence="8">
    <location>
        <begin position="217"/>
        <end position="245"/>
    </location>
</feature>
<dbReference type="NCBIfam" id="NF011105">
    <property type="entry name" value="PRK14532.1"/>
    <property type="match status" value="1"/>
</dbReference>
<keyword evidence="10" id="KW-1185">Reference proteome</keyword>
<feature type="binding site" evidence="5">
    <location>
        <position position="36"/>
    </location>
    <ligand>
        <name>AMP</name>
        <dbReference type="ChEBI" id="CHEBI:456215"/>
    </ligand>
</feature>
<feature type="region of interest" description="NMP" evidence="5">
    <location>
        <begin position="30"/>
        <end position="59"/>
    </location>
</feature>
<keyword evidence="5 7" id="KW-0067">ATP-binding</keyword>
<dbReference type="SUPFAM" id="SSF52540">
    <property type="entry name" value="P-loop containing nucleoside triphosphate hydrolases"/>
    <property type="match status" value="1"/>
</dbReference>
<gene>
    <name evidence="5" type="primary">adk</name>
    <name evidence="9" type="ORF">FBZ93_115183</name>
</gene>
<evidence type="ECO:0000256" key="5">
    <source>
        <dbReference type="HAMAP-Rule" id="MF_00235"/>
    </source>
</evidence>
<feature type="binding site" evidence="5">
    <location>
        <begin position="10"/>
        <end position="15"/>
    </location>
    <ligand>
        <name>ATP</name>
        <dbReference type="ChEBI" id="CHEBI:30616"/>
    </ligand>
</feature>
<comment type="catalytic activity">
    <reaction evidence="5 7">
        <text>AMP + ATP = 2 ADP</text>
        <dbReference type="Rhea" id="RHEA:12973"/>
        <dbReference type="ChEBI" id="CHEBI:30616"/>
        <dbReference type="ChEBI" id="CHEBI:456215"/>
        <dbReference type="ChEBI" id="CHEBI:456216"/>
        <dbReference type="EC" id="2.7.4.3"/>
    </reaction>
</comment>
<evidence type="ECO:0000313" key="10">
    <source>
        <dbReference type="Proteomes" id="UP000321304"/>
    </source>
</evidence>
<dbReference type="RefSeq" id="WP_146991525.1">
    <property type="nucleotide sequence ID" value="NZ_VITY01000015.1"/>
</dbReference>
<feature type="binding site" evidence="5">
    <location>
        <position position="150"/>
    </location>
    <ligand>
        <name>AMP</name>
        <dbReference type="ChEBI" id="CHEBI:456215"/>
    </ligand>
</feature>
<dbReference type="GO" id="GO:0005524">
    <property type="term" value="F:ATP binding"/>
    <property type="evidence" value="ECO:0007669"/>
    <property type="project" value="UniProtKB-UniRule"/>
</dbReference>
<reference evidence="9 10" key="1">
    <citation type="submission" date="2019-06" db="EMBL/GenBank/DDBJ databases">
        <title>Genomic Encyclopedia of Type Strains, Phase IV (KMG-V): Genome sequencing to study the core and pangenomes of soil and plant-associated prokaryotes.</title>
        <authorList>
            <person name="Whitman W."/>
        </authorList>
    </citation>
    <scope>NUCLEOTIDE SEQUENCE [LARGE SCALE GENOMIC DNA]</scope>
    <source>
        <strain evidence="9 10">BR 10355</strain>
    </source>
</reference>
<feature type="binding site" evidence="5">
    <location>
        <begin position="57"/>
        <end position="59"/>
    </location>
    <ligand>
        <name>AMP</name>
        <dbReference type="ChEBI" id="CHEBI:456215"/>
    </ligand>
</feature>
<evidence type="ECO:0000256" key="3">
    <source>
        <dbReference type="ARBA" id="ARBA00022741"/>
    </source>
</evidence>
<dbReference type="GO" id="GO:0004017">
    <property type="term" value="F:AMP kinase activity"/>
    <property type="evidence" value="ECO:0007669"/>
    <property type="project" value="UniProtKB-UniRule"/>
</dbReference>
<dbReference type="Pfam" id="PF00406">
    <property type="entry name" value="ADK"/>
    <property type="match status" value="1"/>
</dbReference>
<dbReference type="Proteomes" id="UP000321304">
    <property type="component" value="Unassembled WGS sequence"/>
</dbReference>
<evidence type="ECO:0000256" key="6">
    <source>
        <dbReference type="RuleBase" id="RU003330"/>
    </source>
</evidence>
<feature type="compositionally biased region" description="Basic residues" evidence="8">
    <location>
        <begin position="253"/>
        <end position="263"/>
    </location>
</feature>
<protein>
    <recommendedName>
        <fullName evidence="5 7">Adenylate kinase</fullName>
        <shortName evidence="5">AK</shortName>
        <ecNumber evidence="5 7">2.7.4.3</ecNumber>
    </recommendedName>
    <alternativeName>
        <fullName evidence="5">ATP-AMP transphosphorylase</fullName>
    </alternativeName>
    <alternativeName>
        <fullName evidence="5">ATP:AMP phosphotransferase</fullName>
    </alternativeName>
    <alternativeName>
        <fullName evidence="5">Adenylate monophosphate kinase</fullName>
    </alternativeName>
</protein>
<keyword evidence="3 5" id="KW-0547">Nucleotide-binding</keyword>
<organism evidence="9 10">
    <name type="scientific">Bradyrhizobium macuxiense</name>
    <dbReference type="NCBI Taxonomy" id="1755647"/>
    <lineage>
        <taxon>Bacteria</taxon>
        <taxon>Pseudomonadati</taxon>
        <taxon>Pseudomonadota</taxon>
        <taxon>Alphaproteobacteria</taxon>
        <taxon>Hyphomicrobiales</taxon>
        <taxon>Nitrobacteraceae</taxon>
        <taxon>Bradyrhizobium</taxon>
    </lineage>
</organism>
<feature type="binding site" evidence="5">
    <location>
        <position position="178"/>
    </location>
    <ligand>
        <name>ATP</name>
        <dbReference type="ChEBI" id="CHEBI:30616"/>
    </ligand>
</feature>
<comment type="caution">
    <text evidence="9">The sequence shown here is derived from an EMBL/GenBank/DDBJ whole genome shotgun (WGS) entry which is preliminary data.</text>
</comment>
<comment type="similarity">
    <text evidence="5 6">Belongs to the adenylate kinase family.</text>
</comment>
<comment type="subunit">
    <text evidence="5 7">Monomer.</text>
</comment>
<keyword evidence="2 5" id="KW-0545">Nucleotide biosynthesis</keyword>
<keyword evidence="5" id="KW-0963">Cytoplasm</keyword>
<feature type="compositionally biased region" description="Basic and acidic residues" evidence="8">
    <location>
        <begin position="198"/>
        <end position="207"/>
    </location>
</feature>
<dbReference type="InterPro" id="IPR033690">
    <property type="entry name" value="Adenylat_kinase_CS"/>
</dbReference>
<dbReference type="AlphaFoldDB" id="A0A560L3F5"/>
<dbReference type="CDD" id="cd01428">
    <property type="entry name" value="ADK"/>
    <property type="match status" value="1"/>
</dbReference>
<comment type="subcellular location">
    <subcellularLocation>
        <location evidence="5 7">Cytoplasm</location>
    </subcellularLocation>
</comment>
<dbReference type="GO" id="GO:0005737">
    <property type="term" value="C:cytoplasm"/>
    <property type="evidence" value="ECO:0007669"/>
    <property type="project" value="UniProtKB-SubCell"/>
</dbReference>
<dbReference type="EC" id="2.7.4.3" evidence="5 7"/>
<feature type="binding site" evidence="5">
    <location>
        <begin position="85"/>
        <end position="88"/>
    </location>
    <ligand>
        <name>AMP</name>
        <dbReference type="ChEBI" id="CHEBI:456215"/>
    </ligand>
</feature>
<dbReference type="Gene3D" id="3.40.50.300">
    <property type="entry name" value="P-loop containing nucleotide triphosphate hydrolases"/>
    <property type="match status" value="1"/>
</dbReference>
<evidence type="ECO:0000256" key="7">
    <source>
        <dbReference type="RuleBase" id="RU003331"/>
    </source>
</evidence>
<dbReference type="NCBIfam" id="TIGR01351">
    <property type="entry name" value="adk"/>
    <property type="match status" value="1"/>
</dbReference>
<dbReference type="InterPro" id="IPR000850">
    <property type="entry name" value="Adenylat/UMP-CMP_kin"/>
</dbReference>
<keyword evidence="4 5" id="KW-0418">Kinase</keyword>
<evidence type="ECO:0000313" key="9">
    <source>
        <dbReference type="EMBL" id="TWB90066.1"/>
    </source>
</evidence>
<dbReference type="NCBIfam" id="NF011104">
    <property type="entry name" value="PRK14531.1"/>
    <property type="match status" value="1"/>
</dbReference>
<comment type="function">
    <text evidence="5">Catalyzes the reversible transfer of the terminal phosphate group between ATP and AMP. Plays an important role in cellular energy homeostasis and in adenine nucleotide metabolism.</text>
</comment>
<comment type="pathway">
    <text evidence="5">Purine metabolism; AMP biosynthesis via salvage pathway; AMP from ADP: step 1/1.</text>
</comment>
<dbReference type="GO" id="GO:0044209">
    <property type="term" value="P:AMP salvage"/>
    <property type="evidence" value="ECO:0007669"/>
    <property type="project" value="UniProtKB-UniRule"/>
</dbReference>
<dbReference type="STRING" id="1755647.AS156_27380"/>
<comment type="caution">
    <text evidence="5">Lacks conserved residue(s) required for the propagation of feature annotation.</text>
</comment>
<dbReference type="UniPathway" id="UPA00588">
    <property type="reaction ID" value="UER00649"/>
</dbReference>
<dbReference type="OrthoDB" id="9805030at2"/>
<feature type="binding site" evidence="5">
    <location>
        <position position="92"/>
    </location>
    <ligand>
        <name>AMP</name>
        <dbReference type="ChEBI" id="CHEBI:456215"/>
    </ligand>
</feature>
<dbReference type="InterPro" id="IPR027417">
    <property type="entry name" value="P-loop_NTPase"/>
</dbReference>
<dbReference type="NCBIfam" id="NF010381">
    <property type="entry name" value="PRK13808.1"/>
    <property type="match status" value="1"/>
</dbReference>
<keyword evidence="1 5" id="KW-0808">Transferase</keyword>
<dbReference type="EMBL" id="VITY01000015">
    <property type="protein sequence ID" value="TWB90066.1"/>
    <property type="molecule type" value="Genomic_DNA"/>
</dbReference>
<dbReference type="HAMAP" id="MF_00235">
    <property type="entry name" value="Adenylate_kinase_Adk"/>
    <property type="match status" value="1"/>
</dbReference>
<dbReference type="PANTHER" id="PTHR23359">
    <property type="entry name" value="NUCLEOTIDE KINASE"/>
    <property type="match status" value="1"/>
</dbReference>
<sequence length="292" mass="31724">MRLILLGPPGSGKGTQAQRLVHRHGIVQLSTGEMLRAAVAAGTPVGLQAKEIMANGGLVPDEVVVGIIADRIEEPDAKKGFILDGFPRTVPQAEALDDLLRKKHLKLDAVVELRVNESALLARVEKRAEETRARGEEVRLDDTPEVLTKRLAQYRSLTEPLIHYYSERRKLLTVDGMMTIEHVTREINRILTALGALEPKEHEEPKRAAKSASKASKTARKTAKKATTKAAKSAKKSTKPARKATKAVSNARGTKKAAKKAGKKAASAANARKGVKALKKAAKKLTKKRAKR</sequence>
<feature type="compositionally biased region" description="Basic residues" evidence="8">
    <location>
        <begin position="273"/>
        <end position="292"/>
    </location>
</feature>
<accession>A0A560L3F5</accession>
<dbReference type="PROSITE" id="PS00113">
    <property type="entry name" value="ADENYLATE_KINASE"/>
    <property type="match status" value="1"/>
</dbReference>
<dbReference type="PRINTS" id="PR00094">
    <property type="entry name" value="ADENYLTKNASE"/>
</dbReference>
<feature type="binding site" evidence="5">
    <location>
        <position position="127"/>
    </location>
    <ligand>
        <name>ATP</name>
        <dbReference type="ChEBI" id="CHEBI:30616"/>
    </ligand>
</feature>
<dbReference type="InterPro" id="IPR006259">
    <property type="entry name" value="Adenyl_kin_sub"/>
</dbReference>
<dbReference type="NCBIfam" id="NF001381">
    <property type="entry name" value="PRK00279.1-3"/>
    <property type="match status" value="1"/>
</dbReference>
<evidence type="ECO:0000256" key="4">
    <source>
        <dbReference type="ARBA" id="ARBA00022777"/>
    </source>
</evidence>
<evidence type="ECO:0000256" key="8">
    <source>
        <dbReference type="SAM" id="MobiDB-lite"/>
    </source>
</evidence>
<dbReference type="NCBIfam" id="NF011100">
    <property type="entry name" value="PRK14527.1"/>
    <property type="match status" value="1"/>
</dbReference>
<name>A0A560L3F5_9BRAD</name>
<proteinExistence type="inferred from homology"/>